<dbReference type="GO" id="GO:0016787">
    <property type="term" value="F:hydrolase activity"/>
    <property type="evidence" value="ECO:0007669"/>
    <property type="project" value="UniProtKB-KW"/>
</dbReference>
<dbReference type="PANTHER" id="PTHR48081">
    <property type="entry name" value="AB HYDROLASE SUPERFAMILY PROTEIN C4A8.06C"/>
    <property type="match status" value="1"/>
</dbReference>
<keyword evidence="1 3" id="KW-0378">Hydrolase</keyword>
<dbReference type="InterPro" id="IPR013094">
    <property type="entry name" value="AB_hydrolase_3"/>
</dbReference>
<dbReference type="InterPro" id="IPR050300">
    <property type="entry name" value="GDXG_lipolytic_enzyme"/>
</dbReference>
<dbReference type="Proteomes" id="UP001213799">
    <property type="component" value="Unassembled WGS sequence"/>
</dbReference>
<dbReference type="EMBL" id="JAQJAE010000004">
    <property type="protein sequence ID" value="KAJ5597865.1"/>
    <property type="molecule type" value="Genomic_DNA"/>
</dbReference>
<dbReference type="Gene3D" id="3.40.50.1820">
    <property type="entry name" value="alpha/beta hydrolase"/>
    <property type="match status" value="1"/>
</dbReference>
<evidence type="ECO:0000256" key="1">
    <source>
        <dbReference type="ARBA" id="ARBA00022801"/>
    </source>
</evidence>
<gene>
    <name evidence="3" type="ORF">N7537_007949</name>
</gene>
<proteinExistence type="predicted"/>
<dbReference type="GeneID" id="81589246"/>
<keyword evidence="4" id="KW-1185">Reference proteome</keyword>
<name>A0AAD6DZS2_9EURO</name>
<dbReference type="GO" id="GO:0017000">
    <property type="term" value="P:antibiotic biosynthetic process"/>
    <property type="evidence" value="ECO:0007669"/>
    <property type="project" value="UniProtKB-ARBA"/>
</dbReference>
<comment type="caution">
    <text evidence="3">The sequence shown here is derived from an EMBL/GenBank/DDBJ whole genome shotgun (WGS) entry which is preliminary data.</text>
</comment>
<evidence type="ECO:0000259" key="2">
    <source>
        <dbReference type="Pfam" id="PF07859"/>
    </source>
</evidence>
<dbReference type="InterPro" id="IPR029058">
    <property type="entry name" value="AB_hydrolase_fold"/>
</dbReference>
<dbReference type="Pfam" id="PF07859">
    <property type="entry name" value="Abhydrolase_3"/>
    <property type="match status" value="1"/>
</dbReference>
<dbReference type="PANTHER" id="PTHR48081:SF31">
    <property type="entry name" value="STERYL ACETYL HYDROLASE MUG81-RELATED"/>
    <property type="match status" value="1"/>
</dbReference>
<dbReference type="GO" id="GO:0072330">
    <property type="term" value="P:monocarboxylic acid biosynthetic process"/>
    <property type="evidence" value="ECO:0007669"/>
    <property type="project" value="UniProtKB-ARBA"/>
</dbReference>
<evidence type="ECO:0000313" key="4">
    <source>
        <dbReference type="Proteomes" id="UP001213799"/>
    </source>
</evidence>
<dbReference type="SUPFAM" id="SSF53474">
    <property type="entry name" value="alpha/beta-Hydrolases"/>
    <property type="match status" value="1"/>
</dbReference>
<organism evidence="3 4">
    <name type="scientific">Penicillium hordei</name>
    <dbReference type="NCBI Taxonomy" id="40994"/>
    <lineage>
        <taxon>Eukaryota</taxon>
        <taxon>Fungi</taxon>
        <taxon>Dikarya</taxon>
        <taxon>Ascomycota</taxon>
        <taxon>Pezizomycotina</taxon>
        <taxon>Eurotiomycetes</taxon>
        <taxon>Eurotiomycetidae</taxon>
        <taxon>Eurotiales</taxon>
        <taxon>Aspergillaceae</taxon>
        <taxon>Penicillium</taxon>
    </lineage>
</organism>
<sequence length="255" mass="28201">MSQQKAPPNILVPKGTTTFWLGNPAAEKLIIYFPGGAYCLPALPNHFTHLEALSADITQCWNNIGALFLAYELVLRAQWPHIVLQGDSAGAHLALALLSHLVHPHPQEIVARFLVDEPLRKTMLLSPWVDFGINHASSRGNADRDIVSAQTLNSWAQIFLGQTVEDEYNCPAKAPAGWWRDLPVSRIFVGAGGDEVLLDPVRETAKKMKAELPDVSISIVPRDFHVEPITDFALKLPPGLQFKVMASWLNQTFSE</sequence>
<reference evidence="3" key="1">
    <citation type="journal article" date="2023" name="IMA Fungus">
        <title>Comparative genomic study of the Penicillium genus elucidates a diverse pangenome and 15 lateral gene transfer events.</title>
        <authorList>
            <person name="Petersen C."/>
            <person name="Sorensen T."/>
            <person name="Nielsen M.R."/>
            <person name="Sondergaard T.E."/>
            <person name="Sorensen J.L."/>
            <person name="Fitzpatrick D.A."/>
            <person name="Frisvad J.C."/>
            <person name="Nielsen K.L."/>
        </authorList>
    </citation>
    <scope>NUCLEOTIDE SEQUENCE</scope>
    <source>
        <strain evidence="3">IBT 12815</strain>
    </source>
</reference>
<accession>A0AAD6DZS2</accession>
<feature type="domain" description="Alpha/beta hydrolase fold-3" evidence="2">
    <location>
        <begin position="58"/>
        <end position="226"/>
    </location>
</feature>
<dbReference type="RefSeq" id="XP_056751080.1">
    <property type="nucleotide sequence ID" value="XM_056899004.1"/>
</dbReference>
<reference evidence="3" key="2">
    <citation type="submission" date="2023-01" db="EMBL/GenBank/DDBJ databases">
        <authorList>
            <person name="Petersen C."/>
        </authorList>
    </citation>
    <scope>NUCLEOTIDE SEQUENCE</scope>
    <source>
        <strain evidence="3">IBT 12815</strain>
    </source>
</reference>
<evidence type="ECO:0000313" key="3">
    <source>
        <dbReference type="EMBL" id="KAJ5597865.1"/>
    </source>
</evidence>
<dbReference type="AlphaFoldDB" id="A0AAD6DZS2"/>
<protein>
    <submittedName>
        <fullName evidence="3">Alpha/beta hydrolase fold-3</fullName>
    </submittedName>
</protein>